<gene>
    <name evidence="1" type="ORF">MKP09_16185</name>
</gene>
<keyword evidence="2" id="KW-1185">Reference proteome</keyword>
<organism evidence="1 2">
    <name type="scientific">Niabella ginsengisoli</name>
    <dbReference type="NCBI Taxonomy" id="522298"/>
    <lineage>
        <taxon>Bacteria</taxon>
        <taxon>Pseudomonadati</taxon>
        <taxon>Bacteroidota</taxon>
        <taxon>Chitinophagia</taxon>
        <taxon>Chitinophagales</taxon>
        <taxon>Chitinophagaceae</taxon>
        <taxon>Niabella</taxon>
    </lineage>
</organism>
<protein>
    <recommendedName>
        <fullName evidence="3">Sugar phosphate isomerase/epimerase</fullName>
    </recommendedName>
</protein>
<dbReference type="SUPFAM" id="SSF51658">
    <property type="entry name" value="Xylose isomerase-like"/>
    <property type="match status" value="1"/>
</dbReference>
<proteinExistence type="predicted"/>
<dbReference type="Gene3D" id="3.20.20.150">
    <property type="entry name" value="Divalent-metal-dependent TIM barrel enzymes"/>
    <property type="match status" value="1"/>
</dbReference>
<evidence type="ECO:0008006" key="3">
    <source>
        <dbReference type="Google" id="ProtNLM"/>
    </source>
</evidence>
<dbReference type="InterPro" id="IPR036237">
    <property type="entry name" value="Xyl_isomerase-like_sf"/>
</dbReference>
<comment type="caution">
    <text evidence="1">The sequence shown here is derived from an EMBL/GenBank/DDBJ whole genome shotgun (WGS) entry which is preliminary data.</text>
</comment>
<sequence length="108" mass="12301">MPNVGTLPDFGNFCIKRDSQNWKICVDEYDRYKGTGELMPFAKGVSAKSLEFDEKGNCVETDYSRIMKIVKDSGFKGYVGIEYEGDKLSEKEGILKTKALLERMQKEL</sequence>
<dbReference type="Proteomes" id="UP001202248">
    <property type="component" value="Unassembled WGS sequence"/>
</dbReference>
<evidence type="ECO:0000313" key="2">
    <source>
        <dbReference type="Proteomes" id="UP001202248"/>
    </source>
</evidence>
<evidence type="ECO:0000313" key="1">
    <source>
        <dbReference type="EMBL" id="MCH5599340.1"/>
    </source>
</evidence>
<reference evidence="1 2" key="1">
    <citation type="submission" date="2022-02" db="EMBL/GenBank/DDBJ databases">
        <authorList>
            <person name="Min J."/>
        </authorList>
    </citation>
    <scope>NUCLEOTIDE SEQUENCE [LARGE SCALE GENOMIC DNA]</scope>
    <source>
        <strain evidence="1 2">GR10-1</strain>
    </source>
</reference>
<dbReference type="EMBL" id="JAKWBL010000003">
    <property type="protein sequence ID" value="MCH5599340.1"/>
    <property type="molecule type" value="Genomic_DNA"/>
</dbReference>
<accession>A0ABS9SLT3</accession>
<dbReference type="RefSeq" id="WP_240831143.1">
    <property type="nucleotide sequence ID" value="NZ_JAKWBL010000003.1"/>
</dbReference>
<name>A0ABS9SLT3_9BACT</name>